<dbReference type="GO" id="GO:0070475">
    <property type="term" value="P:rRNA base methylation"/>
    <property type="evidence" value="ECO:0007669"/>
    <property type="project" value="TreeGrafter"/>
</dbReference>
<evidence type="ECO:0000256" key="7">
    <source>
        <dbReference type="ARBA" id="ARBA00022603"/>
    </source>
</evidence>
<dbReference type="InterPro" id="IPR006700">
    <property type="entry name" value="RsmE"/>
</dbReference>
<dbReference type="RefSeq" id="WP_060932296.1">
    <property type="nucleotide sequence ID" value="NZ_KQ959850.1"/>
</dbReference>
<comment type="subcellular location">
    <subcellularLocation>
        <location evidence="1 12">Cytoplasm</location>
    </subcellularLocation>
</comment>
<evidence type="ECO:0000259" key="14">
    <source>
        <dbReference type="Pfam" id="PF20260"/>
    </source>
</evidence>
<evidence type="ECO:0000256" key="12">
    <source>
        <dbReference type="PIRNR" id="PIRNR015601"/>
    </source>
</evidence>
<evidence type="ECO:0000256" key="2">
    <source>
        <dbReference type="ARBA" id="ARBA00005528"/>
    </source>
</evidence>
<keyword evidence="16" id="KW-1185">Reference proteome</keyword>
<feature type="domain" description="Ribosomal RNA small subunit methyltransferase E methyltransferase" evidence="13">
    <location>
        <begin position="72"/>
        <end position="238"/>
    </location>
</feature>
<organism evidence="15 16">
    <name type="scientific">Lachnoanaerobaculum saburreum</name>
    <dbReference type="NCBI Taxonomy" id="467210"/>
    <lineage>
        <taxon>Bacteria</taxon>
        <taxon>Bacillati</taxon>
        <taxon>Bacillota</taxon>
        <taxon>Clostridia</taxon>
        <taxon>Lachnospirales</taxon>
        <taxon>Lachnospiraceae</taxon>
        <taxon>Lachnoanaerobaculum</taxon>
    </lineage>
</organism>
<comment type="similarity">
    <text evidence="2 12">Belongs to the RNA methyltransferase RsmE family.</text>
</comment>
<dbReference type="GO" id="GO:0070042">
    <property type="term" value="F:rRNA (uridine-N3-)-methyltransferase activity"/>
    <property type="evidence" value="ECO:0007669"/>
    <property type="project" value="TreeGrafter"/>
</dbReference>
<dbReference type="EMBL" id="LSDA01000145">
    <property type="protein sequence ID" value="KXB52859.1"/>
    <property type="molecule type" value="Genomic_DNA"/>
</dbReference>
<dbReference type="PATRIC" id="fig|467210.3.peg.2754"/>
<keyword evidence="6 12" id="KW-0698">rRNA processing</keyword>
<keyword evidence="7 12" id="KW-0489">Methyltransferase</keyword>
<evidence type="ECO:0000256" key="3">
    <source>
        <dbReference type="ARBA" id="ARBA00012328"/>
    </source>
</evidence>
<dbReference type="Proteomes" id="UP000070394">
    <property type="component" value="Unassembled WGS sequence"/>
</dbReference>
<dbReference type="PIRSF" id="PIRSF015601">
    <property type="entry name" value="MTase_slr0722"/>
    <property type="match status" value="1"/>
</dbReference>
<evidence type="ECO:0000313" key="16">
    <source>
        <dbReference type="Proteomes" id="UP000070394"/>
    </source>
</evidence>
<dbReference type="InterPro" id="IPR029026">
    <property type="entry name" value="tRNA_m1G_MTases_N"/>
</dbReference>
<reference evidence="16" key="1">
    <citation type="submission" date="2016-01" db="EMBL/GenBank/DDBJ databases">
        <authorList>
            <person name="Mitreva M."/>
            <person name="Pepin K.H."/>
            <person name="Mihindukulasuriya K.A."/>
            <person name="Fulton R."/>
            <person name="Fronick C."/>
            <person name="O'Laughlin M."/>
            <person name="Miner T."/>
            <person name="Herter B."/>
            <person name="Rosa B.A."/>
            <person name="Cordes M."/>
            <person name="Tomlinson C."/>
            <person name="Wollam A."/>
            <person name="Palsikar V.B."/>
            <person name="Mardis E.R."/>
            <person name="Wilson R.K."/>
        </authorList>
    </citation>
    <scope>NUCLEOTIDE SEQUENCE [LARGE SCALE GENOMIC DNA]</scope>
    <source>
        <strain evidence="16">DNF00896</strain>
    </source>
</reference>
<feature type="domain" description="Ribosomal RNA small subunit methyltransferase E PUA-like" evidence="14">
    <location>
        <begin position="18"/>
        <end position="65"/>
    </location>
</feature>
<keyword evidence="9 12" id="KW-0949">S-adenosyl-L-methionine</keyword>
<dbReference type="InterPro" id="IPR046887">
    <property type="entry name" value="RsmE_PUA-like"/>
</dbReference>
<evidence type="ECO:0000256" key="4">
    <source>
        <dbReference type="ARBA" id="ARBA00013673"/>
    </source>
</evidence>
<dbReference type="Gene3D" id="3.40.1280.10">
    <property type="match status" value="1"/>
</dbReference>
<dbReference type="STRING" id="467210.HMPREF1866_02777"/>
<evidence type="ECO:0000256" key="9">
    <source>
        <dbReference type="ARBA" id="ARBA00022691"/>
    </source>
</evidence>
<evidence type="ECO:0000256" key="5">
    <source>
        <dbReference type="ARBA" id="ARBA00022490"/>
    </source>
</evidence>
<evidence type="ECO:0000256" key="11">
    <source>
        <dbReference type="ARBA" id="ARBA00047944"/>
    </source>
</evidence>
<sequence length="245" mass="27471">MYHFFVEEEQVNGENAYITGSDVNHIVNVLRMKVGEELLISVKGDWDYLCKIEKTSSDRVDLKVLESMEQRELPVKITLLQGIPKSDKLEMIIQKAIELGVSEIIPIKTKRVVVKIDEKKADAKVSRWNAIAESAAKQSKRSIVPKVLKPQTFENALETVKDYGVKLLPYENAQGIKKTRSILDSLDTKNNIAVFIGPEGGFEEAEVKKATDSGFEVITLGKRILRTETAGLALLGNIMIRLEEE</sequence>
<comment type="function">
    <text evidence="10 12">Specifically methylates the N3 position of the uracil ring of uridine 1498 (m3U1498) in 16S rRNA. Acts on the fully assembled 30S ribosomal subunit.</text>
</comment>
<dbReference type="Gene3D" id="2.40.240.20">
    <property type="entry name" value="Hypothetical PUA domain-like, domain 1"/>
    <property type="match status" value="1"/>
</dbReference>
<evidence type="ECO:0000256" key="10">
    <source>
        <dbReference type="ARBA" id="ARBA00025699"/>
    </source>
</evidence>
<evidence type="ECO:0000259" key="13">
    <source>
        <dbReference type="Pfam" id="PF04452"/>
    </source>
</evidence>
<accession>A0A133ZBN8</accession>
<dbReference type="SUPFAM" id="SSF88697">
    <property type="entry name" value="PUA domain-like"/>
    <property type="match status" value="1"/>
</dbReference>
<dbReference type="SUPFAM" id="SSF75217">
    <property type="entry name" value="alpha/beta knot"/>
    <property type="match status" value="1"/>
</dbReference>
<comment type="catalytic activity">
    <reaction evidence="11 12">
        <text>uridine(1498) in 16S rRNA + S-adenosyl-L-methionine = N(3)-methyluridine(1498) in 16S rRNA + S-adenosyl-L-homocysteine + H(+)</text>
        <dbReference type="Rhea" id="RHEA:42920"/>
        <dbReference type="Rhea" id="RHEA-COMP:10283"/>
        <dbReference type="Rhea" id="RHEA-COMP:10284"/>
        <dbReference type="ChEBI" id="CHEBI:15378"/>
        <dbReference type="ChEBI" id="CHEBI:57856"/>
        <dbReference type="ChEBI" id="CHEBI:59789"/>
        <dbReference type="ChEBI" id="CHEBI:65315"/>
        <dbReference type="ChEBI" id="CHEBI:74502"/>
        <dbReference type="EC" id="2.1.1.193"/>
    </reaction>
</comment>
<dbReference type="CDD" id="cd18084">
    <property type="entry name" value="RsmE-like"/>
    <property type="match status" value="1"/>
</dbReference>
<dbReference type="AlphaFoldDB" id="A0A133ZBN8"/>
<dbReference type="PANTHER" id="PTHR30027">
    <property type="entry name" value="RIBOSOMAL RNA SMALL SUBUNIT METHYLTRANSFERASE E"/>
    <property type="match status" value="1"/>
</dbReference>
<dbReference type="NCBIfam" id="NF008692">
    <property type="entry name" value="PRK11713.1-5"/>
    <property type="match status" value="1"/>
</dbReference>
<dbReference type="EC" id="2.1.1.193" evidence="3 12"/>
<name>A0A133ZBN8_9FIRM</name>
<dbReference type="OrthoDB" id="9815641at2"/>
<protein>
    <recommendedName>
        <fullName evidence="4 12">Ribosomal RNA small subunit methyltransferase E</fullName>
        <ecNumber evidence="3 12">2.1.1.193</ecNumber>
    </recommendedName>
</protein>
<proteinExistence type="inferred from homology"/>
<dbReference type="Pfam" id="PF04452">
    <property type="entry name" value="Methyltrans_RNA"/>
    <property type="match status" value="1"/>
</dbReference>
<evidence type="ECO:0000313" key="15">
    <source>
        <dbReference type="EMBL" id="KXB52859.1"/>
    </source>
</evidence>
<dbReference type="NCBIfam" id="TIGR00046">
    <property type="entry name" value="RsmE family RNA methyltransferase"/>
    <property type="match status" value="1"/>
</dbReference>
<keyword evidence="5 12" id="KW-0963">Cytoplasm</keyword>
<gene>
    <name evidence="15" type="ORF">HMPREF1866_02777</name>
</gene>
<evidence type="ECO:0000256" key="1">
    <source>
        <dbReference type="ARBA" id="ARBA00004496"/>
    </source>
</evidence>
<evidence type="ECO:0000256" key="8">
    <source>
        <dbReference type="ARBA" id="ARBA00022679"/>
    </source>
</evidence>
<comment type="caution">
    <text evidence="15">The sequence shown here is derived from an EMBL/GenBank/DDBJ whole genome shotgun (WGS) entry which is preliminary data.</text>
</comment>
<dbReference type="GO" id="GO:0005737">
    <property type="term" value="C:cytoplasm"/>
    <property type="evidence" value="ECO:0007669"/>
    <property type="project" value="UniProtKB-SubCell"/>
</dbReference>
<keyword evidence="8 12" id="KW-0808">Transferase</keyword>
<dbReference type="PANTHER" id="PTHR30027:SF3">
    <property type="entry name" value="16S RRNA (URACIL(1498)-N(3))-METHYLTRANSFERASE"/>
    <property type="match status" value="1"/>
</dbReference>
<dbReference type="InterPro" id="IPR015947">
    <property type="entry name" value="PUA-like_sf"/>
</dbReference>
<dbReference type="Pfam" id="PF20260">
    <property type="entry name" value="PUA_4"/>
    <property type="match status" value="1"/>
</dbReference>
<evidence type="ECO:0000256" key="6">
    <source>
        <dbReference type="ARBA" id="ARBA00022552"/>
    </source>
</evidence>
<dbReference type="InterPro" id="IPR046886">
    <property type="entry name" value="RsmE_MTase_dom"/>
</dbReference>
<dbReference type="InterPro" id="IPR029028">
    <property type="entry name" value="Alpha/beta_knot_MTases"/>
</dbReference>